<dbReference type="CDD" id="cd01650">
    <property type="entry name" value="RT_nLTR_like"/>
    <property type="match status" value="1"/>
</dbReference>
<organism evidence="2 3">
    <name type="scientific">Euphydryas editha</name>
    <name type="common">Edith's checkerspot</name>
    <dbReference type="NCBI Taxonomy" id="104508"/>
    <lineage>
        <taxon>Eukaryota</taxon>
        <taxon>Metazoa</taxon>
        <taxon>Ecdysozoa</taxon>
        <taxon>Arthropoda</taxon>
        <taxon>Hexapoda</taxon>
        <taxon>Insecta</taxon>
        <taxon>Pterygota</taxon>
        <taxon>Neoptera</taxon>
        <taxon>Endopterygota</taxon>
        <taxon>Lepidoptera</taxon>
        <taxon>Glossata</taxon>
        <taxon>Ditrysia</taxon>
        <taxon>Papilionoidea</taxon>
        <taxon>Nymphalidae</taxon>
        <taxon>Nymphalinae</taxon>
        <taxon>Euphydryas</taxon>
    </lineage>
</organism>
<proteinExistence type="predicted"/>
<dbReference type="AlphaFoldDB" id="A0AAU9U9A9"/>
<evidence type="ECO:0000313" key="3">
    <source>
        <dbReference type="Proteomes" id="UP001153954"/>
    </source>
</evidence>
<dbReference type="EMBL" id="CAKOGL010000014">
    <property type="protein sequence ID" value="CAH2094536.1"/>
    <property type="molecule type" value="Genomic_DNA"/>
</dbReference>
<dbReference type="PANTHER" id="PTHR33332">
    <property type="entry name" value="REVERSE TRANSCRIPTASE DOMAIN-CONTAINING PROTEIN"/>
    <property type="match status" value="1"/>
</dbReference>
<dbReference type="Pfam" id="PF00078">
    <property type="entry name" value="RVT_1"/>
    <property type="match status" value="1"/>
</dbReference>
<protein>
    <recommendedName>
        <fullName evidence="1">Reverse transcriptase domain-containing protein</fullName>
    </recommendedName>
</protein>
<comment type="caution">
    <text evidence="2">The sequence shown here is derived from an EMBL/GenBank/DDBJ whole genome shotgun (WGS) entry which is preliminary data.</text>
</comment>
<dbReference type="Proteomes" id="UP001153954">
    <property type="component" value="Unassembled WGS sequence"/>
</dbReference>
<feature type="domain" description="Reverse transcriptase" evidence="1">
    <location>
        <begin position="413"/>
        <end position="703"/>
    </location>
</feature>
<dbReference type="InterPro" id="IPR000477">
    <property type="entry name" value="RT_dom"/>
</dbReference>
<dbReference type="InterPro" id="IPR036691">
    <property type="entry name" value="Endo/exonu/phosph_ase_sf"/>
</dbReference>
<evidence type="ECO:0000313" key="2">
    <source>
        <dbReference type="EMBL" id="CAH2094536.1"/>
    </source>
</evidence>
<sequence>MQRRVKSIRNESLESGCEDIWVTVEIGDHNKYHQITFCGIYLSPPVQKTILKHFIDNFSKISDKINSNVCIVGDFNLGTIDWEMESLTEGYQTSSLNQLFIDFVNLNGFKQFNSVKNRMNRILDLVLVDFSNIEVSSSVDRLCSEDPLHPPIVVVLPLVKESTLSYNSINCKRNFHKVDYQAVNNYLAEIKWEDLFMGVTDVNVLVNMFYREIEYAIDKFVPVSGKSRNKYPPWYSNCLIRRLKEKEKYRKKYNKFHNPLDNLSYRLLSERCSKLTMKCYRDFLAKTEQRISRDPKYFWSYVKQKRGGTSSIPAVITEGTRKYSNGDDICNLFATHFSSSYMNPNKIIPASVYGDLNCCCQALGMISVDREQIIKLLKSIDVSKGAGSDGIPPIFIVSCASALVDPLYIIFRTSLCSGVFPLAWKTAKVVPLHKSGSVHSIRNYRPISILPIFSKVLEQLVYPYIQSHYEKYASDRQHGFLNRRSTITNLVEYVEDITERLDKNEQVDAIYTDFSRAFDRVVHDILLQKLSYLGFTGVIHKWINSYLTCRSFYVVVNGFQSNIHGIASGVPQGSHLGPVLFNIFINDLPQIFQHCTPLLFADDLKIYKTIKSCQDAIMFQNDVRSLEKWCSHNGVDLNIAKCFHIKFTRKHHIIQSHYKLKDTEITEVDVVKDLGIILDRKLTFQPHIDYIIKRASRMLGFVLRNAKFFKNYNTKMVLFNILVRSCLEYGSVVWRPHFSTHSLRIERIQKRFVRHLASSIGNSNRNFSYKRALEGFKLTSLESRRIISDLVFLFKLFNSTIYSPQLLSKLFIRVPARMPRKPIPLFVPPRRRTVLGSHSPIARITKQYNECAGSSDTDLCAVSLYKFKNHLFQKYK</sequence>
<dbReference type="GO" id="GO:0071897">
    <property type="term" value="P:DNA biosynthetic process"/>
    <property type="evidence" value="ECO:0007669"/>
    <property type="project" value="UniProtKB-ARBA"/>
</dbReference>
<reference evidence="2" key="1">
    <citation type="submission" date="2022-03" db="EMBL/GenBank/DDBJ databases">
        <authorList>
            <person name="Tunstrom K."/>
        </authorList>
    </citation>
    <scope>NUCLEOTIDE SEQUENCE</scope>
</reference>
<accession>A0AAU9U9A9</accession>
<gene>
    <name evidence="2" type="ORF">EEDITHA_LOCUS10091</name>
</gene>
<evidence type="ECO:0000259" key="1">
    <source>
        <dbReference type="PROSITE" id="PS50878"/>
    </source>
</evidence>
<dbReference type="Gene3D" id="3.60.10.10">
    <property type="entry name" value="Endonuclease/exonuclease/phosphatase"/>
    <property type="match status" value="1"/>
</dbReference>
<keyword evidence="3" id="KW-1185">Reference proteome</keyword>
<dbReference type="SUPFAM" id="SSF56219">
    <property type="entry name" value="DNase I-like"/>
    <property type="match status" value="1"/>
</dbReference>
<name>A0AAU9U9A9_EUPED</name>
<dbReference type="PROSITE" id="PS50878">
    <property type="entry name" value="RT_POL"/>
    <property type="match status" value="1"/>
</dbReference>
<dbReference type="SUPFAM" id="SSF56672">
    <property type="entry name" value="DNA/RNA polymerases"/>
    <property type="match status" value="1"/>
</dbReference>
<dbReference type="InterPro" id="IPR043502">
    <property type="entry name" value="DNA/RNA_pol_sf"/>
</dbReference>